<comment type="catalytic activity">
    <reaction evidence="1">
        <text>2-phosphoglycolate + H2O = glycolate + phosphate</text>
        <dbReference type="Rhea" id="RHEA:14369"/>
        <dbReference type="ChEBI" id="CHEBI:15377"/>
        <dbReference type="ChEBI" id="CHEBI:29805"/>
        <dbReference type="ChEBI" id="CHEBI:43474"/>
        <dbReference type="ChEBI" id="CHEBI:58033"/>
        <dbReference type="EC" id="3.1.3.18"/>
    </reaction>
</comment>
<comment type="caution">
    <text evidence="5">The sequence shown here is derived from an EMBL/GenBank/DDBJ whole genome shotgun (WGS) entry which is preliminary data.</text>
</comment>
<dbReference type="PATRIC" id="fig|329854.7.peg.2500"/>
<dbReference type="GO" id="GO:0005829">
    <property type="term" value="C:cytosol"/>
    <property type="evidence" value="ECO:0007669"/>
    <property type="project" value="TreeGrafter"/>
</dbReference>
<dbReference type="Proteomes" id="UP000070319">
    <property type="component" value="Unassembled WGS sequence"/>
</dbReference>
<comment type="pathway">
    <text evidence="2">Organic acid metabolism; glycolate biosynthesis; glycolate from 2-phosphoglycolate: step 1/1.</text>
</comment>
<dbReference type="NCBIfam" id="TIGR01549">
    <property type="entry name" value="HAD-SF-IA-v1"/>
    <property type="match status" value="1"/>
</dbReference>
<dbReference type="PANTHER" id="PTHR43434:SF1">
    <property type="entry name" value="PHOSPHOGLYCOLATE PHOSPHATASE"/>
    <property type="match status" value="1"/>
</dbReference>
<dbReference type="GO" id="GO:0008967">
    <property type="term" value="F:phosphoglycolate phosphatase activity"/>
    <property type="evidence" value="ECO:0007669"/>
    <property type="project" value="UniProtKB-EC"/>
</dbReference>
<comment type="similarity">
    <text evidence="3">Belongs to the HAD-like hydrolase superfamily. CbbY/CbbZ/Gph/YieH family.</text>
</comment>
<dbReference type="InterPro" id="IPR006439">
    <property type="entry name" value="HAD-SF_hydro_IA"/>
</dbReference>
<dbReference type="SUPFAM" id="SSF56784">
    <property type="entry name" value="HAD-like"/>
    <property type="match status" value="1"/>
</dbReference>
<accession>A0A139LEV0</accession>
<dbReference type="EMBL" id="LTDF01000085">
    <property type="protein sequence ID" value="KXT49950.1"/>
    <property type="molecule type" value="Genomic_DNA"/>
</dbReference>
<dbReference type="SFLD" id="SFLDS00003">
    <property type="entry name" value="Haloacid_Dehalogenase"/>
    <property type="match status" value="1"/>
</dbReference>
<dbReference type="GO" id="GO:0006281">
    <property type="term" value="P:DNA repair"/>
    <property type="evidence" value="ECO:0007669"/>
    <property type="project" value="TreeGrafter"/>
</dbReference>
<gene>
    <name evidence="5" type="ORF">HMPREF2531_02452</name>
</gene>
<proteinExistence type="inferred from homology"/>
<evidence type="ECO:0000313" key="6">
    <source>
        <dbReference type="Proteomes" id="UP000070319"/>
    </source>
</evidence>
<dbReference type="SFLD" id="SFLDG01135">
    <property type="entry name" value="C1.5.6:_HAD__Beta-PGM__Phospha"/>
    <property type="match status" value="1"/>
</dbReference>
<dbReference type="SFLD" id="SFLDG01129">
    <property type="entry name" value="C1.5:_HAD__Beta-PGM__Phosphata"/>
    <property type="match status" value="1"/>
</dbReference>
<dbReference type="InterPro" id="IPR023198">
    <property type="entry name" value="PGP-like_dom2"/>
</dbReference>
<dbReference type="InterPro" id="IPR036412">
    <property type="entry name" value="HAD-like_sf"/>
</dbReference>
<evidence type="ECO:0000256" key="3">
    <source>
        <dbReference type="ARBA" id="ARBA00006171"/>
    </source>
</evidence>
<dbReference type="Pfam" id="PF13419">
    <property type="entry name" value="HAD_2"/>
    <property type="match status" value="1"/>
</dbReference>
<reference evidence="5 6" key="1">
    <citation type="submission" date="2016-02" db="EMBL/GenBank/DDBJ databases">
        <authorList>
            <person name="Wen L."/>
            <person name="He K."/>
            <person name="Yang H."/>
        </authorList>
    </citation>
    <scope>NUCLEOTIDE SEQUENCE [LARGE SCALE GENOMIC DNA]</scope>
    <source>
        <strain evidence="5 6">KLE1704</strain>
    </source>
</reference>
<evidence type="ECO:0000256" key="2">
    <source>
        <dbReference type="ARBA" id="ARBA00004818"/>
    </source>
</evidence>
<protein>
    <recommendedName>
        <fullName evidence="4">phosphoglycolate phosphatase</fullName>
        <ecNumber evidence="4">3.1.3.18</ecNumber>
    </recommendedName>
</protein>
<evidence type="ECO:0000256" key="1">
    <source>
        <dbReference type="ARBA" id="ARBA00000830"/>
    </source>
</evidence>
<dbReference type="InterPro" id="IPR023214">
    <property type="entry name" value="HAD_sf"/>
</dbReference>
<dbReference type="Gene3D" id="3.40.50.1000">
    <property type="entry name" value="HAD superfamily/HAD-like"/>
    <property type="match status" value="1"/>
</dbReference>
<dbReference type="PANTHER" id="PTHR43434">
    <property type="entry name" value="PHOSPHOGLYCOLATE PHOSPHATASE"/>
    <property type="match status" value="1"/>
</dbReference>
<dbReference type="PROSITE" id="PS01228">
    <property type="entry name" value="COF_1"/>
    <property type="match status" value="1"/>
</dbReference>
<dbReference type="InterPro" id="IPR041492">
    <property type="entry name" value="HAD_2"/>
</dbReference>
<dbReference type="FunFam" id="3.40.50.1000:FF:000022">
    <property type="entry name" value="Phosphoglycolate phosphatase"/>
    <property type="match status" value="1"/>
</dbReference>
<dbReference type="EC" id="3.1.3.18" evidence="4"/>
<dbReference type="Gene3D" id="1.10.150.240">
    <property type="entry name" value="Putative phosphatase, domain 2"/>
    <property type="match status" value="1"/>
</dbReference>
<name>A0A139LEV0_9BACE</name>
<feature type="non-terminal residue" evidence="5">
    <location>
        <position position="1"/>
    </location>
</feature>
<dbReference type="InterPro" id="IPR050155">
    <property type="entry name" value="HAD-like_hydrolase_sf"/>
</dbReference>
<organism evidence="5">
    <name type="scientific">Bacteroides intestinalis</name>
    <dbReference type="NCBI Taxonomy" id="329854"/>
    <lineage>
        <taxon>Bacteria</taxon>
        <taxon>Pseudomonadati</taxon>
        <taxon>Bacteroidota</taxon>
        <taxon>Bacteroidia</taxon>
        <taxon>Bacteroidales</taxon>
        <taxon>Bacteroidaceae</taxon>
        <taxon>Bacteroides</taxon>
    </lineage>
</organism>
<evidence type="ECO:0000313" key="5">
    <source>
        <dbReference type="EMBL" id="KXT49950.1"/>
    </source>
</evidence>
<dbReference type="AlphaFoldDB" id="A0A139LEV0"/>
<sequence length="252" mass="28513">GELIHNPTEMNQLITDCLNEMPYICVHKEKKVRKMKKLVIFDLDGTLLNTIADLAQSTNHALAALGYPTHEEQEYNFMVGNGINKLFERALPEGEKTEENVLRIRKEFVPYYDQHNADKSRPYPGITELLTELQTKGVQLAVASNKYQAATEKLIAHYFPTIRFIAVFGQREGVNVKPDPTVVYDILKIAKTAKEDVLYVGDSGVDMQTAIHADITSCGVTWGFRPRAELETFHPDYIVDKAEEIIESVLKD</sequence>
<evidence type="ECO:0000256" key="4">
    <source>
        <dbReference type="ARBA" id="ARBA00013078"/>
    </source>
</evidence>